<evidence type="ECO:0000259" key="1">
    <source>
        <dbReference type="Pfam" id="PF13175"/>
    </source>
</evidence>
<dbReference type="Gene3D" id="3.40.50.300">
    <property type="entry name" value="P-loop containing nucleotide triphosphate hydrolases"/>
    <property type="match status" value="1"/>
</dbReference>
<dbReference type="CDD" id="cd00267">
    <property type="entry name" value="ABC_ATPase"/>
    <property type="match status" value="1"/>
</dbReference>
<protein>
    <recommendedName>
        <fullName evidence="1">Endonuclease GajA/Old nuclease/RecF-like AAA domain-containing protein</fullName>
    </recommendedName>
</protein>
<evidence type="ECO:0000313" key="2">
    <source>
        <dbReference type="EMBL" id="CAC9974947.1"/>
    </source>
</evidence>
<evidence type="ECO:0000313" key="3">
    <source>
        <dbReference type="Proteomes" id="UP000533639"/>
    </source>
</evidence>
<dbReference type="InterPro" id="IPR041685">
    <property type="entry name" value="AAA_GajA/Old/RecF-like"/>
</dbReference>
<dbReference type="PANTHER" id="PTHR43581">
    <property type="entry name" value="ATP/GTP PHOSPHATASE"/>
    <property type="match status" value="1"/>
</dbReference>
<dbReference type="InterPro" id="IPR027417">
    <property type="entry name" value="P-loop_NTPase"/>
</dbReference>
<comment type="caution">
    <text evidence="2">The sequence shown here is derived from an EMBL/GenBank/DDBJ whole genome shotgun (WGS) entry which is preliminary data.</text>
</comment>
<dbReference type="AlphaFoldDB" id="A0A9N8J2J3"/>
<dbReference type="SUPFAM" id="SSF52540">
    <property type="entry name" value="P-loop containing nucleoside triphosphate hydrolases"/>
    <property type="match status" value="1"/>
</dbReference>
<reference evidence="2 3" key="1">
    <citation type="submission" date="2020-06" db="EMBL/GenBank/DDBJ databases">
        <authorList>
            <person name="Criscuolo A."/>
        </authorList>
    </citation>
    <scope>NUCLEOTIDE SEQUENCE [LARGE SCALE GENOMIC DNA]</scope>
    <source>
        <strain evidence="2">PXU-55</strain>
    </source>
</reference>
<accession>A0A9N8J2J3</accession>
<proteinExistence type="predicted"/>
<dbReference type="InterPro" id="IPR051396">
    <property type="entry name" value="Bact_Antivir_Def_Nuclease"/>
</dbReference>
<dbReference type="Pfam" id="PF13175">
    <property type="entry name" value="AAA_15"/>
    <property type="match status" value="1"/>
</dbReference>
<organism evidence="2 3">
    <name type="scientific">Flavobacterium panici</name>
    <dbReference type="NCBI Taxonomy" id="2654843"/>
    <lineage>
        <taxon>Bacteria</taxon>
        <taxon>Pseudomonadati</taxon>
        <taxon>Bacteroidota</taxon>
        <taxon>Flavobacteriia</taxon>
        <taxon>Flavobacteriales</taxon>
        <taxon>Flavobacteriaceae</taxon>
        <taxon>Flavobacterium</taxon>
    </lineage>
</organism>
<feature type="domain" description="Endonuclease GajA/Old nuclease/RecF-like AAA" evidence="1">
    <location>
        <begin position="20"/>
        <end position="397"/>
    </location>
</feature>
<keyword evidence="3" id="KW-1185">Reference proteome</keyword>
<dbReference type="Proteomes" id="UP000533639">
    <property type="component" value="Unassembled WGS sequence"/>
</dbReference>
<dbReference type="EMBL" id="CAIJDE010000044">
    <property type="protein sequence ID" value="CAC9974947.1"/>
    <property type="molecule type" value="Genomic_DNA"/>
</dbReference>
<name>A0A9N8J2J3_9FLAO</name>
<gene>
    <name evidence="2" type="ORF">FLAPXU55_02644</name>
</gene>
<sequence length="609" mass="71805">MFRVFIITTDKQSKIAHNYMRYKKFIIDGYRGISEITEINISKESLIPIIGKNESGKTTCLEAILAFDYNNDNQYSGKHLENIENLYSTIELPIKISAEIEFEHFSIIEDVFQSELESFKSSYVPFVGGDFVLSEVDFELNKFSGWESVQMLQILNEKQNENCLLIQRDLRTKKYSIEFLNSLIDVEANNSICEKIVRELPYTLYFDDFRDRLPEKIFITSDENHSSYSGWLPYIDEIFKVTKKDYSVYLLPNKNSSLRKSILKEVQNAFNKKLLEEWSKYQFEHNDNIHVEIDYVESGDLPYLEFKIVEKVLIDGNWEERFFDISDRSKGFYWYINFMIKLHYNSEKRDLNDKDTVYLLDEPGSYLHTYALNKLAEQLKNISVDNKVIYCTHSHNLLNPEFIPINSIRLAEKKEGKISLKKLDHKGIIRPQKNSAYQSIFDALEVRPPLLDFQYENIILVEGIYDYYAFTMFTGDKLSYFPCVSASSMINQIPYMIFLGKKYLALWDNDNEGRERLKKAIETFGEIEGKKFLILESIDNKKNTRLEEYFNENEMFSYSGLKNLTKPAFCKFVLDLYYKNDRASIIEKAFPLTKKNFKMMEQKLVTRLE</sequence>
<dbReference type="PANTHER" id="PTHR43581:SF4">
    <property type="entry name" value="ATP_GTP PHOSPHATASE"/>
    <property type="match status" value="1"/>
</dbReference>